<feature type="signal peptide" evidence="1">
    <location>
        <begin position="1"/>
        <end position="28"/>
    </location>
</feature>
<keyword evidence="4" id="KW-1185">Reference proteome</keyword>
<dbReference type="OrthoDB" id="506623at2"/>
<protein>
    <submittedName>
        <fullName evidence="3">Sulfonate transport system substrate-binding protein</fullName>
    </submittedName>
</protein>
<dbReference type="PANTHER" id="PTHR30024">
    <property type="entry name" value="ALIPHATIC SULFONATES-BINDING PROTEIN-RELATED"/>
    <property type="match status" value="1"/>
</dbReference>
<dbReference type="InterPro" id="IPR015168">
    <property type="entry name" value="SsuA/THI5"/>
</dbReference>
<dbReference type="Gene3D" id="3.40.190.10">
    <property type="entry name" value="Periplasmic binding protein-like II"/>
    <property type="match status" value="2"/>
</dbReference>
<dbReference type="Proteomes" id="UP000295151">
    <property type="component" value="Unassembled WGS sequence"/>
</dbReference>
<comment type="caution">
    <text evidence="3">The sequence shown here is derived from an EMBL/GenBank/DDBJ whole genome shotgun (WGS) entry which is preliminary data.</text>
</comment>
<evidence type="ECO:0000259" key="2">
    <source>
        <dbReference type="Pfam" id="PF09084"/>
    </source>
</evidence>
<evidence type="ECO:0000313" key="4">
    <source>
        <dbReference type="Proteomes" id="UP000295151"/>
    </source>
</evidence>
<dbReference type="PROSITE" id="PS51257">
    <property type="entry name" value="PROKAR_LIPOPROTEIN"/>
    <property type="match status" value="1"/>
</dbReference>
<reference evidence="3 4" key="1">
    <citation type="submission" date="2019-03" db="EMBL/GenBank/DDBJ databases">
        <title>Genomic Encyclopedia of Type Strains, Phase III (KMG-III): the genomes of soil and plant-associated and newly described type strains.</title>
        <authorList>
            <person name="Whitman W."/>
        </authorList>
    </citation>
    <scope>NUCLEOTIDE SEQUENCE [LARGE SCALE GENOMIC DNA]</scope>
    <source>
        <strain evidence="3 4">VKM Ac-2575</strain>
    </source>
</reference>
<proteinExistence type="predicted"/>
<dbReference type="PROSITE" id="PS51318">
    <property type="entry name" value="TAT"/>
    <property type="match status" value="1"/>
</dbReference>
<dbReference type="RefSeq" id="WP_133979705.1">
    <property type="nucleotide sequence ID" value="NZ_SOCE01000001.1"/>
</dbReference>
<accession>A0A4V3FKC5</accession>
<organism evidence="3 4">
    <name type="scientific">Kribbella voronezhensis</name>
    <dbReference type="NCBI Taxonomy" id="2512212"/>
    <lineage>
        <taxon>Bacteria</taxon>
        <taxon>Bacillati</taxon>
        <taxon>Actinomycetota</taxon>
        <taxon>Actinomycetes</taxon>
        <taxon>Propionibacteriales</taxon>
        <taxon>Kribbellaceae</taxon>
        <taxon>Kribbella</taxon>
    </lineage>
</organism>
<dbReference type="SUPFAM" id="SSF53850">
    <property type="entry name" value="Periplasmic binding protein-like II"/>
    <property type="match status" value="1"/>
</dbReference>
<evidence type="ECO:0000256" key="1">
    <source>
        <dbReference type="SAM" id="SignalP"/>
    </source>
</evidence>
<feature type="domain" description="SsuA/THI5-like" evidence="2">
    <location>
        <begin position="92"/>
        <end position="278"/>
    </location>
</feature>
<gene>
    <name evidence="3" type="ORF">EV138_3238</name>
</gene>
<evidence type="ECO:0000313" key="3">
    <source>
        <dbReference type="EMBL" id="TDU89663.1"/>
    </source>
</evidence>
<sequence>MSTTRNTRRRLRAGAIAAVAAAAALVLAGCGGDAKAGTGPKLALDAALPTTVPAGAKIVVGDPTTQKALELSGQLDKVSSFVQFANLSGGPQTIEAFRAHALDVGSVAEIPSIHATWTGLHVKIVASKFRQDPIKHPIYELGVAPGANVQTLTDLRGKKIAFSPGQAQGALVLKVLKKAGLTKDDVKLIELPSTGDVYTNALAAKQVEVAPIGGVQIKRYLTKYGKDGATTIPHGLRDDAGHLYVQTESLEDAGKAAAIRAYVAAWGVAQDWIDKHPKEWIAGYYVKDQGLSAADGQWLVDNAGRPDISANWSDAITRHQETIDLLAAELGKPVIKAADLYDLRFQSVAADAIKAAGAGR</sequence>
<dbReference type="Pfam" id="PF09084">
    <property type="entry name" value="NMT1"/>
    <property type="match status" value="1"/>
</dbReference>
<feature type="chain" id="PRO_5038976065" evidence="1">
    <location>
        <begin position="29"/>
        <end position="360"/>
    </location>
</feature>
<name>A0A4V3FKC5_9ACTN</name>
<dbReference type="AlphaFoldDB" id="A0A4V3FKC5"/>
<dbReference type="InterPro" id="IPR006311">
    <property type="entry name" value="TAT_signal"/>
</dbReference>
<keyword evidence="1" id="KW-0732">Signal</keyword>
<dbReference type="EMBL" id="SOCE01000001">
    <property type="protein sequence ID" value="TDU89663.1"/>
    <property type="molecule type" value="Genomic_DNA"/>
</dbReference>